<proteinExistence type="predicted"/>
<comment type="caution">
    <text evidence="1">The sequence shown here is derived from an EMBL/GenBank/DDBJ whole genome shotgun (WGS) entry which is preliminary data.</text>
</comment>
<accession>A0A1G2MCV1</accession>
<reference evidence="1 2" key="1">
    <citation type="journal article" date="2016" name="Nat. Commun.">
        <title>Thousands of microbial genomes shed light on interconnected biogeochemical processes in an aquifer system.</title>
        <authorList>
            <person name="Anantharaman K."/>
            <person name="Brown C.T."/>
            <person name="Hug L.A."/>
            <person name="Sharon I."/>
            <person name="Castelle C.J."/>
            <person name="Probst A.J."/>
            <person name="Thomas B.C."/>
            <person name="Singh A."/>
            <person name="Wilkins M.J."/>
            <person name="Karaoz U."/>
            <person name="Brodie E.L."/>
            <person name="Williams K.H."/>
            <person name="Hubbard S.S."/>
            <person name="Banfield J.F."/>
        </authorList>
    </citation>
    <scope>NUCLEOTIDE SEQUENCE [LARGE SCALE GENOMIC DNA]</scope>
</reference>
<dbReference type="AlphaFoldDB" id="A0A1G2MCV1"/>
<dbReference type="InterPro" id="IPR029063">
    <property type="entry name" value="SAM-dependent_MTases_sf"/>
</dbReference>
<dbReference type="EMBL" id="MHRI01000020">
    <property type="protein sequence ID" value="OHA20862.1"/>
    <property type="molecule type" value="Genomic_DNA"/>
</dbReference>
<gene>
    <name evidence="1" type="ORF">A2849_04260</name>
</gene>
<protein>
    <recommendedName>
        <fullName evidence="3">Methyltransferase domain-containing protein</fullName>
    </recommendedName>
</protein>
<dbReference type="Gene3D" id="3.40.50.150">
    <property type="entry name" value="Vaccinia Virus protein VP39"/>
    <property type="match status" value="1"/>
</dbReference>
<sequence length="321" mass="35927">MISLSKRIYREVLQYCRSSGLIEKLEQSLAIPERERFNQLNISKHGLGVLDAVHCVYDKARSFIFLEELERLANVHIAIEAGIGTGLLSFLMAARGIVVHGVELNPEVLDLASKIKNHLAKQGVIDESSIHFRLADATTYSPSIAADVLVSENLYTGMFYEKQVDIMNNLLSHARKDAICIPKGLKSYVSLAETVFPREPKHAEMFVPGSEQGFDMKSNVLSETFEYDYIDFTKKAPSGLDRDITLNIIRPGKVNSLLIGTEVLMPSGRVIGRHETVFLNNDIIIAIESIQSVVPKSRMSVRIKYAYGSRPEEGLFEVKRL</sequence>
<dbReference type="CDD" id="cd02440">
    <property type="entry name" value="AdoMet_MTases"/>
    <property type="match status" value="1"/>
</dbReference>
<name>A0A1G2MCV1_9BACT</name>
<dbReference type="Proteomes" id="UP000178121">
    <property type="component" value="Unassembled WGS sequence"/>
</dbReference>
<evidence type="ECO:0008006" key="3">
    <source>
        <dbReference type="Google" id="ProtNLM"/>
    </source>
</evidence>
<dbReference type="SUPFAM" id="SSF53335">
    <property type="entry name" value="S-adenosyl-L-methionine-dependent methyltransferases"/>
    <property type="match status" value="1"/>
</dbReference>
<organism evidence="1 2">
    <name type="scientific">Candidatus Taylorbacteria bacterium RIFCSPHIGHO2_01_FULL_51_15</name>
    <dbReference type="NCBI Taxonomy" id="1802304"/>
    <lineage>
        <taxon>Bacteria</taxon>
        <taxon>Candidatus Tayloriibacteriota</taxon>
    </lineage>
</organism>
<evidence type="ECO:0000313" key="2">
    <source>
        <dbReference type="Proteomes" id="UP000178121"/>
    </source>
</evidence>
<evidence type="ECO:0000313" key="1">
    <source>
        <dbReference type="EMBL" id="OHA20862.1"/>
    </source>
</evidence>